<dbReference type="OrthoDB" id="9803597at2"/>
<evidence type="ECO:0000313" key="3">
    <source>
        <dbReference type="Proteomes" id="UP000307657"/>
    </source>
</evidence>
<feature type="transmembrane region" description="Helical" evidence="1">
    <location>
        <begin position="12"/>
        <end position="29"/>
    </location>
</feature>
<keyword evidence="1" id="KW-1133">Transmembrane helix</keyword>
<evidence type="ECO:0000313" key="2">
    <source>
        <dbReference type="EMBL" id="TJY37774.1"/>
    </source>
</evidence>
<organism evidence="2 3">
    <name type="scientific">Pontimicrobium aquaticum</name>
    <dbReference type="NCBI Taxonomy" id="2565367"/>
    <lineage>
        <taxon>Bacteria</taxon>
        <taxon>Pseudomonadati</taxon>
        <taxon>Bacteroidota</taxon>
        <taxon>Flavobacteriia</taxon>
        <taxon>Flavobacteriales</taxon>
        <taxon>Flavobacteriaceae</taxon>
        <taxon>Pontimicrobium</taxon>
    </lineage>
</organism>
<name>A0A4U0F1X4_9FLAO</name>
<gene>
    <name evidence="2" type="ORF">E5167_00540</name>
</gene>
<proteinExistence type="predicted"/>
<protein>
    <submittedName>
        <fullName evidence="2">Uncharacterized protein</fullName>
    </submittedName>
</protein>
<dbReference type="RefSeq" id="WP_136839949.1">
    <property type="nucleotide sequence ID" value="NZ_SUPL01000001.1"/>
</dbReference>
<dbReference type="EMBL" id="SUPL01000001">
    <property type="protein sequence ID" value="TJY37774.1"/>
    <property type="molecule type" value="Genomic_DNA"/>
</dbReference>
<evidence type="ECO:0000256" key="1">
    <source>
        <dbReference type="SAM" id="Phobius"/>
    </source>
</evidence>
<feature type="transmembrane region" description="Helical" evidence="1">
    <location>
        <begin position="35"/>
        <end position="57"/>
    </location>
</feature>
<dbReference type="Proteomes" id="UP000307657">
    <property type="component" value="Unassembled WGS sequence"/>
</dbReference>
<keyword evidence="3" id="KW-1185">Reference proteome</keyword>
<dbReference type="AlphaFoldDB" id="A0A4U0F1X4"/>
<reference evidence="2 3" key="1">
    <citation type="submission" date="2019-04" db="EMBL/GenBank/DDBJ databases">
        <title>Lacinutrix sp. nov., isolated from marine water.</title>
        <authorList>
            <person name="Kim W."/>
        </authorList>
    </citation>
    <scope>NUCLEOTIDE SEQUENCE [LARGE SCALE GENOMIC DNA]</scope>
    <source>
        <strain evidence="2 3">CAU 1491</strain>
    </source>
</reference>
<keyword evidence="1" id="KW-0472">Membrane</keyword>
<accession>A0A4U0F1X4</accession>
<comment type="caution">
    <text evidence="2">The sequence shown here is derived from an EMBL/GenBank/DDBJ whole genome shotgun (WGS) entry which is preliminary data.</text>
</comment>
<sequence length="68" mass="7815">MIFVKFVRGNAAFNAALITQVIVIGLFLLNEYEFINLEFLWLNVIGVIVVMFLAIILQSTNKIIRRET</sequence>
<keyword evidence="1" id="KW-0812">Transmembrane</keyword>